<name>A0ABM3EI89_SALSA</name>
<dbReference type="InterPro" id="IPR036116">
    <property type="entry name" value="FN3_sf"/>
</dbReference>
<feature type="domain" description="Fibronectin type-III" evidence="11">
    <location>
        <begin position="2944"/>
        <end position="3050"/>
    </location>
</feature>
<dbReference type="SMART" id="SM00180">
    <property type="entry name" value="EGF_Lam"/>
    <property type="match status" value="10"/>
</dbReference>
<feature type="compositionally biased region" description="Polar residues" evidence="7">
    <location>
        <begin position="2074"/>
        <end position="2089"/>
    </location>
</feature>
<feature type="transmembrane region" description="Helical" evidence="8">
    <location>
        <begin position="73"/>
        <end position="93"/>
    </location>
</feature>
<feature type="domain" description="Fibronectin type-III" evidence="11">
    <location>
        <begin position="2553"/>
        <end position="2652"/>
    </location>
</feature>
<feature type="domain" description="Laminin EGF-like" evidence="10">
    <location>
        <begin position="1106"/>
        <end position="1156"/>
    </location>
</feature>
<dbReference type="Pfam" id="PF00041">
    <property type="entry name" value="fn3"/>
    <property type="match status" value="20"/>
</dbReference>
<feature type="disulfide bond" evidence="6">
    <location>
        <begin position="951"/>
        <end position="960"/>
    </location>
</feature>
<feature type="domain" description="Fibronectin type-III" evidence="11">
    <location>
        <begin position="3051"/>
        <end position="3142"/>
    </location>
</feature>
<dbReference type="InterPro" id="IPR050713">
    <property type="entry name" value="RTP_Phos/Ushers"/>
</dbReference>
<feature type="compositionally biased region" description="Low complexity" evidence="7">
    <location>
        <begin position="2186"/>
        <end position="2200"/>
    </location>
</feature>
<feature type="disulfide bond" evidence="6">
    <location>
        <begin position="830"/>
        <end position="847"/>
    </location>
</feature>
<feature type="domain" description="Fibronectin type-III" evidence="11">
    <location>
        <begin position="3938"/>
        <end position="4028"/>
    </location>
</feature>
<gene>
    <name evidence="14 15 16" type="primary">ush2a</name>
</gene>
<feature type="domain" description="Fibronectin type-III" evidence="11">
    <location>
        <begin position="4993"/>
        <end position="5101"/>
    </location>
</feature>
<feature type="domain" description="Fibronectin type-III" evidence="11">
    <location>
        <begin position="4431"/>
        <end position="4520"/>
    </location>
</feature>
<dbReference type="Gene3D" id="2.60.120.200">
    <property type="match status" value="3"/>
</dbReference>
<feature type="region of interest" description="Disordered" evidence="7">
    <location>
        <begin position="2063"/>
        <end position="2089"/>
    </location>
</feature>
<comment type="subcellular location">
    <subcellularLocation>
        <location evidence="1">Cell projection</location>
    </subcellularLocation>
</comment>
<comment type="caution">
    <text evidence="6">Lacks conserved residue(s) required for the propagation of feature annotation.</text>
</comment>
<dbReference type="PANTHER" id="PTHR46957">
    <property type="entry name" value="CYTOKINE RECEPTOR"/>
    <property type="match status" value="1"/>
</dbReference>
<dbReference type="RefSeq" id="XP_045570792.1">
    <property type="nucleotide sequence ID" value="XM_045714836.1"/>
</dbReference>
<dbReference type="RefSeq" id="XP_045570790.1">
    <property type="nucleotide sequence ID" value="XM_045714834.1"/>
</dbReference>
<feature type="domain" description="Laminin EGF-like" evidence="10">
    <location>
        <begin position="775"/>
        <end position="827"/>
    </location>
</feature>
<feature type="domain" description="Fibronectin type-III" evidence="11">
    <location>
        <begin position="4231"/>
        <end position="4319"/>
    </location>
</feature>
<dbReference type="SUPFAM" id="SSF49899">
    <property type="entry name" value="Concanavalin A-like lectins/glucanases"/>
    <property type="match status" value="3"/>
</dbReference>
<dbReference type="PROSITE" id="PS01248">
    <property type="entry name" value="EGF_LAM_1"/>
    <property type="match status" value="2"/>
</dbReference>
<feature type="compositionally biased region" description="Basic and acidic residues" evidence="7">
    <location>
        <begin position="2163"/>
        <end position="2172"/>
    </location>
</feature>
<dbReference type="Proteomes" id="UP001652741">
    <property type="component" value="Chromosome ssa01"/>
</dbReference>
<dbReference type="SUPFAM" id="SSF49265">
    <property type="entry name" value="Fibronectin type III"/>
    <property type="match status" value="20"/>
</dbReference>
<dbReference type="PROSITE" id="PS50025">
    <property type="entry name" value="LAM_G_DOMAIN"/>
    <property type="match status" value="2"/>
</dbReference>
<feature type="domain" description="Fibronectin type-III" evidence="11">
    <location>
        <begin position="4697"/>
        <end position="4796"/>
    </location>
</feature>
<evidence type="ECO:0000313" key="13">
    <source>
        <dbReference type="Proteomes" id="UP001652741"/>
    </source>
</evidence>
<feature type="domain" description="Fibronectin type-III" evidence="11">
    <location>
        <begin position="3753"/>
        <end position="3845"/>
    </location>
</feature>
<reference evidence="14 15" key="1">
    <citation type="submission" date="2025-05" db="UniProtKB">
        <authorList>
            <consortium name="RefSeq"/>
        </authorList>
    </citation>
    <scope>IDENTIFICATION</scope>
</reference>
<evidence type="ECO:0000256" key="7">
    <source>
        <dbReference type="SAM" id="MobiDB-lite"/>
    </source>
</evidence>
<feature type="domain" description="Fibronectin type-III" evidence="11">
    <location>
        <begin position="3146"/>
        <end position="3236"/>
    </location>
</feature>
<dbReference type="PANTHER" id="PTHR46957:SF7">
    <property type="entry name" value="USHERIN"/>
    <property type="match status" value="1"/>
</dbReference>
<dbReference type="Pfam" id="PF02210">
    <property type="entry name" value="Laminin_G_2"/>
    <property type="match status" value="2"/>
</dbReference>
<feature type="compositionally biased region" description="Basic and acidic residues" evidence="7">
    <location>
        <begin position="14"/>
        <end position="36"/>
    </location>
</feature>
<dbReference type="SMART" id="SM00136">
    <property type="entry name" value="LamNT"/>
    <property type="match status" value="1"/>
</dbReference>
<feature type="domain" description="Laminin EGF-like" evidence="10">
    <location>
        <begin position="929"/>
        <end position="980"/>
    </location>
</feature>
<dbReference type="SMART" id="SM00060">
    <property type="entry name" value="FN3"/>
    <property type="match status" value="33"/>
</dbReference>
<dbReference type="SMART" id="SM00282">
    <property type="entry name" value="LamG"/>
    <property type="match status" value="3"/>
</dbReference>
<feature type="disulfide bond" evidence="6">
    <location>
        <begin position="899"/>
        <end position="908"/>
    </location>
</feature>
<evidence type="ECO:0000256" key="5">
    <source>
        <dbReference type="ARBA" id="ARBA00023292"/>
    </source>
</evidence>
<dbReference type="InterPro" id="IPR013783">
    <property type="entry name" value="Ig-like_fold"/>
</dbReference>
<feature type="domain" description="Fibronectin type-III" evidence="11">
    <location>
        <begin position="1344"/>
        <end position="1467"/>
    </location>
</feature>
<feature type="domain" description="Fibronectin type-III" evidence="11">
    <location>
        <begin position="4801"/>
        <end position="4900"/>
    </location>
</feature>
<feature type="disulfide bond" evidence="6">
    <location>
        <begin position="849"/>
        <end position="858"/>
    </location>
</feature>
<evidence type="ECO:0000313" key="16">
    <source>
        <dbReference type="RefSeq" id="XP_045570792.1"/>
    </source>
</evidence>
<dbReference type="InterPro" id="IPR003961">
    <property type="entry name" value="FN3_dom"/>
</dbReference>
<feature type="domain" description="Fibronectin type-III" evidence="11">
    <location>
        <begin position="4127"/>
        <end position="4230"/>
    </location>
</feature>
<evidence type="ECO:0000259" key="11">
    <source>
        <dbReference type="PROSITE" id="PS50853"/>
    </source>
</evidence>
<keyword evidence="4" id="KW-0966">Cell projection</keyword>
<dbReference type="CDD" id="cd00110">
    <property type="entry name" value="LamG"/>
    <property type="match status" value="2"/>
</dbReference>
<dbReference type="CDD" id="cd00063">
    <property type="entry name" value="FN3"/>
    <property type="match status" value="29"/>
</dbReference>
<feature type="domain" description="Fibronectin type-III" evidence="11">
    <location>
        <begin position="4521"/>
        <end position="4605"/>
    </location>
</feature>
<evidence type="ECO:0000256" key="6">
    <source>
        <dbReference type="PROSITE-ProRule" id="PRU00460"/>
    </source>
</evidence>
<feature type="region of interest" description="Disordered" evidence="7">
    <location>
        <begin position="3568"/>
        <end position="3601"/>
    </location>
</feature>
<evidence type="ECO:0000259" key="12">
    <source>
        <dbReference type="PROSITE" id="PS51117"/>
    </source>
</evidence>
<feature type="disulfide bond" evidence="6">
    <location>
        <begin position="1127"/>
        <end position="1136"/>
    </location>
</feature>
<feature type="domain" description="Fibronectin type-III" evidence="11">
    <location>
        <begin position="4606"/>
        <end position="4693"/>
    </location>
</feature>
<organism evidence="13 16">
    <name type="scientific">Salmo salar</name>
    <name type="common">Atlantic salmon</name>
    <dbReference type="NCBI Taxonomy" id="8030"/>
    <lineage>
        <taxon>Eukaryota</taxon>
        <taxon>Metazoa</taxon>
        <taxon>Chordata</taxon>
        <taxon>Craniata</taxon>
        <taxon>Vertebrata</taxon>
        <taxon>Euteleostomi</taxon>
        <taxon>Actinopterygii</taxon>
        <taxon>Neopterygii</taxon>
        <taxon>Teleostei</taxon>
        <taxon>Protacanthopterygii</taxon>
        <taxon>Salmoniformes</taxon>
        <taxon>Salmonidae</taxon>
        <taxon>Salmoninae</taxon>
        <taxon>Salmo</taxon>
    </lineage>
</organism>
<dbReference type="GeneID" id="106570601"/>
<dbReference type="InterPro" id="IPR006558">
    <property type="entry name" value="LamG-like"/>
</dbReference>
<feature type="domain" description="Fibronectin type-III" evidence="11">
    <location>
        <begin position="2270"/>
        <end position="2368"/>
    </location>
</feature>
<feature type="domain" description="Fibronectin type-III" evidence="11">
    <location>
        <begin position="3569"/>
        <end position="3658"/>
    </location>
</feature>
<dbReference type="Gene3D" id="2.60.40.10">
    <property type="entry name" value="Immunoglobulins"/>
    <property type="match status" value="32"/>
</dbReference>
<dbReference type="SUPFAM" id="SSF57196">
    <property type="entry name" value="EGF/Laminin"/>
    <property type="match status" value="8"/>
</dbReference>
<dbReference type="InterPro" id="IPR013320">
    <property type="entry name" value="ConA-like_dom_sf"/>
</dbReference>
<dbReference type="PRINTS" id="PR00011">
    <property type="entry name" value="EGFLAMININ"/>
</dbReference>
<evidence type="ECO:0000256" key="2">
    <source>
        <dbReference type="ARBA" id="ARBA00022729"/>
    </source>
</evidence>
<keyword evidence="3 6" id="KW-1015">Disulfide bond</keyword>
<feature type="domain" description="Fibronectin type-III" evidence="11">
    <location>
        <begin position="2183"/>
        <end position="2269"/>
    </location>
</feature>
<feature type="compositionally biased region" description="Low complexity" evidence="7">
    <location>
        <begin position="3568"/>
        <end position="3597"/>
    </location>
</feature>
<keyword evidence="8" id="KW-1133">Transmembrane helix</keyword>
<feature type="domain" description="Laminin EGF-like" evidence="10">
    <location>
        <begin position="828"/>
        <end position="876"/>
    </location>
</feature>
<proteinExistence type="predicted"/>
<keyword evidence="2" id="KW-0732">Signal</keyword>
<feature type="disulfide bond" evidence="6">
    <location>
        <begin position="1057"/>
        <end position="1074"/>
    </location>
</feature>
<feature type="disulfide bond" evidence="6">
    <location>
        <begin position="798"/>
        <end position="807"/>
    </location>
</feature>
<accession>A0ABM3EI89</accession>
<dbReference type="Pfam" id="PF13385">
    <property type="entry name" value="Laminin_G_3"/>
    <property type="match status" value="1"/>
</dbReference>
<feature type="domain" description="Laminin N-terminal" evidence="12">
    <location>
        <begin position="342"/>
        <end position="598"/>
    </location>
</feature>
<feature type="domain" description="Laminin EGF-like" evidence="10">
    <location>
        <begin position="877"/>
        <end position="928"/>
    </location>
</feature>
<evidence type="ECO:0000256" key="1">
    <source>
        <dbReference type="ARBA" id="ARBA00004316"/>
    </source>
</evidence>
<keyword evidence="5 6" id="KW-0424">Laminin EGF-like domain</keyword>
<feature type="domain" description="Fibronectin type-III" evidence="11">
    <location>
        <begin position="4320"/>
        <end position="4427"/>
    </location>
</feature>
<feature type="domain" description="Fibronectin type-III" evidence="11">
    <location>
        <begin position="2656"/>
        <end position="2748"/>
    </location>
</feature>
<dbReference type="InterPro" id="IPR002049">
    <property type="entry name" value="LE_dom"/>
</dbReference>
<keyword evidence="8" id="KW-0472">Membrane</keyword>
<feature type="disulfide bond" evidence="6">
    <location>
        <begin position="828"/>
        <end position="840"/>
    </location>
</feature>
<dbReference type="PROSITE" id="PS51117">
    <property type="entry name" value="LAMININ_NTER"/>
    <property type="match status" value="1"/>
</dbReference>
<dbReference type="Gene3D" id="2.10.25.10">
    <property type="entry name" value="Laminin"/>
    <property type="match status" value="9"/>
</dbReference>
<feature type="region of interest" description="Disordered" evidence="7">
    <location>
        <begin position="1"/>
        <end position="36"/>
    </location>
</feature>
<evidence type="ECO:0000259" key="9">
    <source>
        <dbReference type="PROSITE" id="PS50025"/>
    </source>
</evidence>
<feature type="domain" description="Fibronectin type-III" evidence="11">
    <location>
        <begin position="2078"/>
        <end position="2182"/>
    </location>
</feature>
<feature type="disulfide bond" evidence="6">
    <location>
        <begin position="1106"/>
        <end position="1118"/>
    </location>
</feature>
<feature type="domain" description="Fibronectin type-III" evidence="11">
    <location>
        <begin position="2749"/>
        <end position="2848"/>
    </location>
</feature>
<feature type="domain" description="Fibronectin type-III" evidence="11">
    <location>
        <begin position="2852"/>
        <end position="2943"/>
    </location>
</feature>
<feature type="domain" description="Fibronectin type-III" evidence="11">
    <location>
        <begin position="1158"/>
        <end position="1254"/>
    </location>
</feature>
<protein>
    <submittedName>
        <fullName evidence="14 15">Usherin</fullName>
    </submittedName>
</protein>
<feature type="disulfide bond" evidence="6">
    <location>
        <begin position="1108"/>
        <end position="1125"/>
    </location>
</feature>
<feature type="domain" description="Laminin EGF-like" evidence="10">
    <location>
        <begin position="722"/>
        <end position="774"/>
    </location>
</feature>
<evidence type="ECO:0000256" key="8">
    <source>
        <dbReference type="SAM" id="Phobius"/>
    </source>
</evidence>
<dbReference type="CDD" id="cd00055">
    <property type="entry name" value="EGF_Lam"/>
    <property type="match status" value="10"/>
</dbReference>
<feature type="region of interest" description="Disordered" evidence="7">
    <location>
        <begin position="2161"/>
        <end position="2200"/>
    </location>
</feature>
<feature type="domain" description="Fibronectin type-III" evidence="11">
    <location>
        <begin position="1471"/>
        <end position="1575"/>
    </location>
</feature>
<dbReference type="SMART" id="SM00560">
    <property type="entry name" value="LamGL"/>
    <property type="match status" value="1"/>
</dbReference>
<feature type="domain" description="Laminin EGF-like" evidence="10">
    <location>
        <begin position="1055"/>
        <end position="1105"/>
    </location>
</feature>
<feature type="domain" description="Fibronectin type-III" evidence="11">
    <location>
        <begin position="4901"/>
        <end position="4991"/>
    </location>
</feature>
<evidence type="ECO:0000256" key="3">
    <source>
        <dbReference type="ARBA" id="ARBA00023157"/>
    </source>
</evidence>
<dbReference type="PROSITE" id="PS50853">
    <property type="entry name" value="FN3"/>
    <property type="match status" value="30"/>
</dbReference>
<evidence type="ECO:0000313" key="14">
    <source>
        <dbReference type="RefSeq" id="XP_045570786.1"/>
    </source>
</evidence>
<dbReference type="InterPro" id="IPR001791">
    <property type="entry name" value="Laminin_G"/>
</dbReference>
<feature type="disulfide bond" evidence="6">
    <location>
        <begin position="1055"/>
        <end position="1067"/>
    </location>
</feature>
<feature type="domain" description="Fibronectin type-III" evidence="11">
    <location>
        <begin position="3847"/>
        <end position="3933"/>
    </location>
</feature>
<feature type="domain" description="Fibronectin type-III" evidence="11">
    <location>
        <begin position="2369"/>
        <end position="2455"/>
    </location>
</feature>
<feature type="domain" description="Fibronectin type-III" evidence="11">
    <location>
        <begin position="3662"/>
        <end position="3750"/>
    </location>
</feature>
<feature type="domain" description="Fibronectin type-III" evidence="11">
    <location>
        <begin position="4029"/>
        <end position="4126"/>
    </location>
</feature>
<evidence type="ECO:0000256" key="4">
    <source>
        <dbReference type="ARBA" id="ARBA00023273"/>
    </source>
</evidence>
<sequence length="5206" mass="565431">MTERGVRGKKGVRGRREMRGENRERQERGVRRERGGSEACLRGETEYRKGREREGRCVWKVERKNRRGIRSSLWLYILVLCLTFDPVTSQGHFPRLENIGAHKPVTLSPARSSCGTPERTTYCHSPTSLEELHNCSQAFCNQECPYRSSTPPHAPLLLPAHWDTCVTQDGLDPRSRAGTGGEGLREGDGSSRSVIFRWTQGGCVASPPFQSLGHLGSFTLAVWIKPEAPGDMTVLEKSSEERLVFLLTVSESAVKLQYGQPSGQAGTLTFSTQGRLTVDRWTHLALQVHGKSVSLFLDGLEEDGTPFDTRPLTSPISDIRTDSTMRVGLSSNGSDQFMGRMQDFRFYPNTLTNREIVKVYSGFLPPLHAQSECRCPPSHPRVHPLVERYCIPNAVEDTTNNRVLRLNMDAHPVSYINDQDMGTAWVSNILTGPEDMDQGLTITIDLVNGQYQVFYVILQLVSPQPEALHIQRRCSNSSSSSNSSSVETEWLDWQYMARDCSLFGLQNNGPLLRPDSVNCLQFPSDVPYSQGNITFSMLTPEPNLRPGYNDFYNTPALQQMVQATWVRIHLSGQYHTQNTGAPQRHRYYGVNEITISGRCECHGHADQCDTSVTPYRCACLPESHTEGHNCQRCAPLYNDKPFRSGDQVQAYSCRPCDCHGHALSCHYDITADAHPTEHYRGGGGVCDDCMHNTTGRSCESCVSQFYREVVADPRSEVVCRPCDCHTPGSINGSLECHPVGGQCKCKRRVSGRRCDACQVGFYSLQPWGPEGCLPCGCSAAGTRGDDGTCHQQSGQCQCKTHVIGLTCDRCDYGYKLLNSSHLDGCVGCDCDPVGSLSPFCEPEGGQCECREGVGGQRCDSCARGLYGLHHTGSCIPCLCSPDGTVPGTVCDPETGQCVCKENTEGPRCDSCRRGYHSLERRNSLGCLACTCDVRGTLEGGVCDPVNAQCPCREGVEGAQCTRCSLHYYNTTSDLYNDHTPEPYYNMTFDPQGSSQGCVPCVCDPTGTVEGTMCDADTGQCVCVSTRHGRDCGRCRPGYFLSVSELGSEMSVCVECDCHPVGSSGQVCGGQTGQCVCVDPSVGGRRCDQCQELHYGFNPGLGRCQACVCNSVGGVNGSCHPETGRCQCKALVTGDRCDRCVPGASHLDSDNHLGCSKAPIQQPSPVGLVLTSTSIRLTWRPPDAPNTHTLNYTLLRDGLDIYTTQRHYPFSPVTYVDSGLSPFVDYSYQLVTANVNGQTVSVPVSYQTLAAVPDPDHILLTLVGRPGPTTANLNWTRTQNTSGPQERFVLTSVEAGTGRERVHYTGLETQAAAAGLSPYTHYNLTLQACTTGGCTSTPPLPLLTSPSPPQGQPPPRVNATGPHQIHAAWDPPVRPNGVIIRYELFIRGPMESQNTTSPAPERRVFVSSGWLDPRLPSDSAKESALPPPQSGAMVTDLQPFSTYQLRVLTVNMAGSVISDWTTARTQEGAPEFVAPPEVSAVSSSSLKVAWRSARGQEARGQVTEYRVNLVTEQRSNPYAPPVVTQVLYVASPSERVYLAEGLEAYRRYDFTVTLCTSLGCVTSLPASGRTLPTAPAGLAPPRLRPVHGTLMEVTWDPPSQPHGPPPLYQVERTDLSLSDPRDLVVRGARFPGNGYHRFPSDTLPVNSDFTGLRLSFRTRASDGLLLCAVSPGNQEEYLALQIRNGRPYFLFDPQGWAVGVGVEGDGGRSYNDGQWHSVMATRKQAVGTIIVDDQYQGNASASSGSSIIGENTGVFIGGLPEDFTLLRQDSGDAQLVQQGFSGCLRDVQVKMIDSPSEVWQPLDWSRATERVVAYESWEGCPAHTEEGAHFLGQGFLELSPEVFSGGEDFDISFEFRTDQLNALLLFSYNTHTSDYILAELEGGMLLLVLSWRGHMTELSMWAGLSYCDGGWNQLSLVKQGDVISASMNDWSEQLRGAAGGELGVDSPLYLGGVPPELNHGALVSHSHRHGLGGCVRGVTVQSGPVTGSGGVPDVSAVSLSASTRRSVRINLDGCPATDSIFYCRGNDSVLVYMGRETQARDLGVQPFTEYLYRVVASGEGGWTTGPWERGRSRETVPQSVAPPSSLQSGSGFSVQVSWAPPLQVSGVIDRYELRAYDLDQPDSTPVTASYLSTGNHTGLLEGLTPFTRYVITVTACTWAGCTESPRDNSRDGDVSWSITTPEEVPEDVSPPSAVSTPSSLAVSWGPPARPNGLITDYLLYHNGQLLYQGNNTHLNITGLGVYSPHMFVLSVCTAVGCSNSSQVTLLTSQQPPGDMEPPSLTVLDSRTVYIQWSRPEQVNGVLEFYSVYLSVEGEEPVCVYNSSELFEDHTLRNLTPGTTYSFTVTACTGGGCSFSPPSEAHTEESTPENIPAPYVTPLSPHALNITWTPPDTPNGVISSYGVWMNGVLVQNSTSLWFSVDHLSPWSLHSFRVQACTAQGCALGPLVERRTLEMAPVGPVVLEVDSEGPTSLRAKWSQPAKPSGNITYTLLYTHTGPGHDDGDGEGDGDSVYNSSEAGRWVSVGGLQPYSNYSLMVRACNSMGCVDSLPTAVFMPPTAPDGVMPPGGLDATPASLQLSWLPPGRANAPGPLYYDLQMRATPDGPIRQLLNNVTSTFSHTVEGLSPYTDYLFRVVVSHTHGETASDWTSLRTAEDSPGPVDPPVVSSLQSHSVLVSWVPPAQPNGVITHYTLHLTSTLSLSHSTATVPGNTTSYSLYNLLPYQLYSLQVEACTPAGCTLSGESQSFHTPAAPPEGVPLPHLYSDTPTSVLLSWGAPERSNGELEGWVVERSVRGTQQISTVVRLPPSPPPLSYLDHSSALSPWTSYQYRLVASTQAGSNTSAWANITTRPSRPAGLVPPRVDVLGPDSLQVMWSPPVIANGVIDRYEIRLPDPRVSHDDLSNLIVTVTDLVPYTDYLVTVLACSSGGGLIGGCTESLPTAVTTLPTIPQDLAPLAVVAVSESFLAVSWQPPDRPNGPNLRYELLRRKSRQPLAAQAPADLHRWFNVYAGDKLFHQDKGLSRFTWYQYQLLVYNDVGYSTGQLATGVTLAGVPLHPPSLSVQTIDHTSIHISWTEPSLQDLQGEVELYTLRVESSHLRRTLTFPPGVDSTVIGDLQPNTHYRVSLQVSNGAYNTSNIEVNCTTEDGEPEGVFPPEVVPVNSSTVRVLWSPPVQPNGAVTEYSVYLDGTVHATADNTSGSYLLGGLLPFTVYDIKVEVCTVYGCVKSNATQVTTVEDLPADIAPPHIQVLSPRSVRVEWSSPGQPCGIMLGYEVWRKMLRPCGGAEWGSSVTQGGERSEVRCSYLQCSASQGVCGASCYQPQRQVCCDGVVYTSKPLHLCCEGRYLPSPNSSHTLCCGGKLLPPLPDHQCCGRYYIPVATGEVCCPDPGQGRVSVGVGDACCGRVPYSPSGGQLCCGGLLHDGYRSQCCGSTVIEDTLVCCGDAERGIPHTPLTGLSCCGEDYLNSSTSLCCVGHDGFPRMHPAGNGTVHLQCCGSEVINQEEECCNGVGYNPHRHVCADRVSSGLVKEAQCSPSTLCSVSAASTAYCGSCSFNPSLYICTWVLATHTLHTTHTPETTTLNSPRTTHTLMTSHTPLTTHTPLEQSDPGLCSSQEDLIYSGVANRYSYTDSDLEPYTTYEYRVSAWNSYGRGYSNVTVVTTNEDTPWGVAPPHWSRLGDRDDVVQLHWQAPAKPNGDISHYVVLRDGQERYRGDEMSFTDVGGIRPFQEYEYWLRACNSAGCTDSSQVLAVTVQGVPEEVGSPIVTALGPGSLRLSWAPPSKSNGIIRLYHINMTSTGTIHTHTPSDGPLNYTVTGLQPHSDYSFVLVACTAVGCGASQPSTGRTLQDAPTGVWSSPRHVVVNSTAVELYWDQPLQPNGHVASYRLLRDGVTVFAGDSQDNNYTDTQLQPNTRYVFVLEATTSGGSGLSNRYIVQTPVSSPLGVPPPHNVTVFGPRSLFVSWKPPGVFNTSLPLYYNILLNPGSARSVMRTVGQDQYLSVSGLDPYTQYHIRVQACQADGCGLGEGVYVRTSEAPPEDMDPPTVTAAGATVIQVCWNPPHKPNGLITSYFIHRRPMGTQEELLVFIWSNGPLEFIDASDALQPFRQYQYSVLAHNSRGSARSQWASAVTMEAGPEDIAPPIVTPTSAYSVQLNWTQPGQPNGRISQYRLVYRKQHTDPTLNTSTITALTVPGSALQSSVYGLEAFSVYSVRVEAVNGAGSVSSPWVSIRTLEASPAGLANFSLEQREQGRALLLTWDTPHTPNGVITSYNIYSEGNLEFSGLSRQFLFRRLEPFSLYSLVLEACTSAGCTRTPPQSVTTAAAPPGAQPAPIPSAIGPHSVELTWSLPTHPNGPIGEYILLGRSLDDGRRGNNEETARAKVLFRESSTQASSFSHTVTGLRPWTQYQFSIRVHNPAGHTDSPWVTVTTRQAPPHGLTPPSVVHVEGNPYELLVSWTPPLESNGVLLSYRIQRDNVSFSFSFDPSVFNYTDEDLSAFTSYRYAITACTAEGCVTSPETQVKTLEAPPAAVDFPTITSITADNINVSWTVPLIQNGEVTQYMLEANGKEVYRGSGLSVVMSELRPHTLYHLVLLACTNGGCTPSTPIKAQTLEAPPRGLNPPSLKVTGPESLEITWGAPKLPNGIVTGYELRRDGQVIYVGMETRYHDFTLLPSVEYGYSVTANNSRGAVTSSVAKARTHPSAPSGVGPPTLQPLGPRQLRVDWEPPARPNGVIVSYTVYQRDPTLPSTHSFLYDPEHSAFSGRSIILKQLTPYHRYEVRVEACTELGCASSDWVSVLTLESPPTGQSIPLLELQRDTRGLQTVFLLSWPPPAQPNGRVLHYEVYRRLGQNTEVSGSAAALVYRNDSTTCRDAGLLPYTDYQYQVWVVNSVGRSGSQWANGRTGPAPPEGVGPPTFLRILATSAVVDIRPPTRPNGIVSLYRVFSQGPNATHTLLSEGTSRQQTLHGLSPYTQYWVGVEACTCYQCCSQGPMSELRTQASPPAQQPSPRPVALTSRSVQVEWDEPLAPNGLIESCEVHVRSSCPQPPQPVPPLCVEGPIETRFFGRGRNYNVTGLQPYSNYQLRATCYNNMGSTASNWTTVTTLTEAPQYISPFEVYSNLTLVWLDWSASFSLNGLLRDYSLTDNNLRVYIGFHSYLYIPRISEKTLSPPGDLYYRHWQCQHPYHQIQSCYRHESGGAHPRREAGCGDPGSSSLL</sequence>
<feature type="disulfide bond" evidence="6">
    <location>
        <begin position="745"/>
        <end position="754"/>
    </location>
</feature>
<dbReference type="Gene3D" id="2.60.120.260">
    <property type="entry name" value="Galactose-binding domain-like"/>
    <property type="match status" value="1"/>
</dbReference>
<dbReference type="RefSeq" id="XP_045570786.1">
    <property type="nucleotide sequence ID" value="XM_045714830.1"/>
</dbReference>
<evidence type="ECO:0000259" key="10">
    <source>
        <dbReference type="PROSITE" id="PS50027"/>
    </source>
</evidence>
<feature type="disulfide bond" evidence="6">
    <location>
        <begin position="1089"/>
        <end position="1103"/>
    </location>
</feature>
<evidence type="ECO:0000313" key="15">
    <source>
        <dbReference type="RefSeq" id="XP_045570790.1"/>
    </source>
</evidence>
<feature type="domain" description="Laminin G" evidence="9">
    <location>
        <begin position="1624"/>
        <end position="1819"/>
    </location>
</feature>
<dbReference type="Pfam" id="PF00053">
    <property type="entry name" value="EGF_laminin"/>
    <property type="match status" value="10"/>
</dbReference>
<keyword evidence="8" id="KW-0812">Transmembrane</keyword>
<keyword evidence="13" id="KW-1185">Reference proteome</keyword>
<feature type="domain" description="Laminin G" evidence="9">
    <location>
        <begin position="1824"/>
        <end position="2013"/>
    </location>
</feature>
<dbReference type="PROSITE" id="PS50027">
    <property type="entry name" value="EGF_LAM_2"/>
    <property type="match status" value="7"/>
</dbReference>
<dbReference type="InterPro" id="IPR008211">
    <property type="entry name" value="Laminin_N"/>
</dbReference>